<evidence type="ECO:0000256" key="5">
    <source>
        <dbReference type="ARBA" id="ARBA00022842"/>
    </source>
</evidence>
<dbReference type="SUPFAM" id="SSF53335">
    <property type="entry name" value="S-adenosyl-L-methionine-dependent methyltransferases"/>
    <property type="match status" value="1"/>
</dbReference>
<dbReference type="Gene3D" id="1.10.1200.270">
    <property type="entry name" value="Methyltransferase, alpha-helical capping domain"/>
    <property type="match status" value="1"/>
</dbReference>
<organism evidence="7 8">
    <name type="scientific">Salvia divinorum</name>
    <name type="common">Maria pastora</name>
    <name type="synonym">Diviner's sage</name>
    <dbReference type="NCBI Taxonomy" id="28513"/>
    <lineage>
        <taxon>Eukaryota</taxon>
        <taxon>Viridiplantae</taxon>
        <taxon>Streptophyta</taxon>
        <taxon>Embryophyta</taxon>
        <taxon>Tracheophyta</taxon>
        <taxon>Spermatophyta</taxon>
        <taxon>Magnoliopsida</taxon>
        <taxon>eudicotyledons</taxon>
        <taxon>Gunneridae</taxon>
        <taxon>Pentapetalae</taxon>
        <taxon>asterids</taxon>
        <taxon>lamiids</taxon>
        <taxon>Lamiales</taxon>
        <taxon>Lamiaceae</taxon>
        <taxon>Nepetoideae</taxon>
        <taxon>Mentheae</taxon>
        <taxon>Salviinae</taxon>
        <taxon>Salvia</taxon>
        <taxon>Salvia subgen. Calosphace</taxon>
    </lineage>
</organism>
<name>A0ABD1GCC4_SALDI</name>
<evidence type="ECO:0000256" key="6">
    <source>
        <dbReference type="SAM" id="MobiDB-lite"/>
    </source>
</evidence>
<keyword evidence="2 7" id="KW-0489">Methyltransferase</keyword>
<dbReference type="GO" id="GO:0032259">
    <property type="term" value="P:methylation"/>
    <property type="evidence" value="ECO:0007669"/>
    <property type="project" value="UniProtKB-KW"/>
</dbReference>
<dbReference type="EC" id="2.1.1.276" evidence="7"/>
<evidence type="ECO:0000256" key="1">
    <source>
        <dbReference type="ARBA" id="ARBA00007967"/>
    </source>
</evidence>
<feature type="region of interest" description="Disordered" evidence="6">
    <location>
        <begin position="1"/>
        <end position="20"/>
    </location>
</feature>
<dbReference type="AlphaFoldDB" id="A0ABD1GCC4"/>
<dbReference type="EMBL" id="JBEAFC010000009">
    <property type="protein sequence ID" value="KAL1541762.1"/>
    <property type="molecule type" value="Genomic_DNA"/>
</dbReference>
<keyword evidence="8" id="KW-1185">Reference proteome</keyword>
<evidence type="ECO:0000256" key="4">
    <source>
        <dbReference type="ARBA" id="ARBA00022723"/>
    </source>
</evidence>
<comment type="caution">
    <text evidence="7">The sequence shown here is derived from an EMBL/GenBank/DDBJ whole genome shotgun (WGS) entry which is preliminary data.</text>
</comment>
<evidence type="ECO:0000313" key="8">
    <source>
        <dbReference type="Proteomes" id="UP001567538"/>
    </source>
</evidence>
<dbReference type="Pfam" id="PF03492">
    <property type="entry name" value="Methyltransf_7"/>
    <property type="match status" value="1"/>
</dbReference>
<protein>
    <submittedName>
        <fullName evidence="7">Gibberellin A4 carboxyl methyltransferase</fullName>
        <ecNumber evidence="7">2.1.1.276</ecNumber>
    </submittedName>
</protein>
<gene>
    <name evidence="7" type="ORF">AAHA92_25945</name>
</gene>
<evidence type="ECO:0000256" key="2">
    <source>
        <dbReference type="ARBA" id="ARBA00022603"/>
    </source>
</evidence>
<evidence type="ECO:0000313" key="7">
    <source>
        <dbReference type="EMBL" id="KAL1541762.1"/>
    </source>
</evidence>
<accession>A0ABD1GCC4</accession>
<dbReference type="GO" id="GO:0102118">
    <property type="term" value="F:gibberellin A4 carboxyl methyltransferase activity"/>
    <property type="evidence" value="ECO:0007669"/>
    <property type="project" value="UniProtKB-EC"/>
</dbReference>
<keyword evidence="3 7" id="KW-0808">Transferase</keyword>
<sequence length="342" mass="38027">MGETFPMKGGDGAHSYAKNSQYQKKASDSVKGMLEEAVIESLQRESMSGTVAIADLGCSVGPNTFFSVQNLMDAVQKKWPSETLEFQVFFNDNFGNDFNALFAALPPERGYHAAGVAGSFHGRLFPRNSITVVHSSHALHWLSKQPQGVPNEGRIHYVGAPDEVVRAYSDRFKEDFKSFIVTRAAEVVRGGVMLLILPATREGVPTANYPAGFLFSYLGQTLMDLANEGVVDKGKIDGFNLPIYVPSAGEVRKMIEKNGCFTIEKMELTKPRGSDDGPIDVPELIMHLRGGMQEICALQFGDYAVEKMFDKMSEKRQHMSEFMQSNYRREDGTQLFLVLKRK</sequence>
<dbReference type="InterPro" id="IPR005299">
    <property type="entry name" value="MeTrfase_7"/>
</dbReference>
<keyword evidence="5" id="KW-0460">Magnesium</keyword>
<dbReference type="PANTHER" id="PTHR31009">
    <property type="entry name" value="S-ADENOSYL-L-METHIONINE:CARBOXYL METHYLTRANSFERASE FAMILY PROTEIN"/>
    <property type="match status" value="1"/>
</dbReference>
<comment type="similarity">
    <text evidence="1">Belongs to the methyltransferase superfamily. Type-7 methyltransferase family.</text>
</comment>
<dbReference type="Proteomes" id="UP001567538">
    <property type="component" value="Unassembled WGS sequence"/>
</dbReference>
<reference evidence="7 8" key="1">
    <citation type="submission" date="2024-06" db="EMBL/GenBank/DDBJ databases">
        <title>A chromosome level genome sequence of Diviner's sage (Salvia divinorum).</title>
        <authorList>
            <person name="Ford S.A."/>
            <person name="Ro D.-K."/>
            <person name="Ness R.W."/>
            <person name="Phillips M.A."/>
        </authorList>
    </citation>
    <scope>NUCLEOTIDE SEQUENCE [LARGE SCALE GENOMIC DNA]</scope>
    <source>
        <strain evidence="7">SAF-2024a</strain>
        <tissue evidence="7">Leaf</tissue>
    </source>
</reference>
<proteinExistence type="inferred from homology"/>
<dbReference type="Gene3D" id="3.40.50.150">
    <property type="entry name" value="Vaccinia Virus protein VP39"/>
    <property type="match status" value="1"/>
</dbReference>
<dbReference type="GO" id="GO:0046872">
    <property type="term" value="F:metal ion binding"/>
    <property type="evidence" value="ECO:0007669"/>
    <property type="project" value="UniProtKB-KW"/>
</dbReference>
<dbReference type="InterPro" id="IPR029063">
    <property type="entry name" value="SAM-dependent_MTases_sf"/>
</dbReference>
<keyword evidence="4" id="KW-0479">Metal-binding</keyword>
<evidence type="ECO:0000256" key="3">
    <source>
        <dbReference type="ARBA" id="ARBA00022679"/>
    </source>
</evidence>
<dbReference type="InterPro" id="IPR042086">
    <property type="entry name" value="MeTrfase_capping"/>
</dbReference>